<evidence type="ECO:0000256" key="1">
    <source>
        <dbReference type="ARBA" id="ARBA00023015"/>
    </source>
</evidence>
<sequence>MDASKQRVDTATAGPGETASVQDRLVATVYDELRRIAHAHNRHERFNATLQTTALVHEAWLRLAESDAALQPKTEAHLKALTSRVVRHVLVDYARQSTARKRSPDANDIAEMQSTLIDPGLDVDLLDLDEALHALAGQSPRLAELVEYRFFGGLSIPETAEVLELSTRTVERDWIKARAYLVSQLREQKG</sequence>
<dbReference type="InterPro" id="IPR013324">
    <property type="entry name" value="RNA_pol_sigma_r3/r4-like"/>
</dbReference>
<protein>
    <submittedName>
        <fullName evidence="5">Sigma-70 family RNA polymerase sigma factor</fullName>
    </submittedName>
</protein>
<dbReference type="GO" id="GO:0006352">
    <property type="term" value="P:DNA-templated transcription initiation"/>
    <property type="evidence" value="ECO:0007669"/>
    <property type="project" value="InterPro"/>
</dbReference>
<organism evidence="5 6">
    <name type="scientific">Marinihelvus fidelis</name>
    <dbReference type="NCBI Taxonomy" id="2613842"/>
    <lineage>
        <taxon>Bacteria</taxon>
        <taxon>Pseudomonadati</taxon>
        <taxon>Pseudomonadota</taxon>
        <taxon>Gammaproteobacteria</taxon>
        <taxon>Chromatiales</taxon>
        <taxon>Wenzhouxiangellaceae</taxon>
        <taxon>Marinihelvus</taxon>
    </lineage>
</organism>
<dbReference type="InterPro" id="IPR011517">
    <property type="entry name" value="RNA_pol_sigma70_ECF-like"/>
</dbReference>
<dbReference type="Proteomes" id="UP000325372">
    <property type="component" value="Unassembled WGS sequence"/>
</dbReference>
<gene>
    <name evidence="5" type="ORF">F3N42_00350</name>
</gene>
<accession>A0A5N0TJG3</accession>
<evidence type="ECO:0000256" key="3">
    <source>
        <dbReference type="ARBA" id="ARBA00023163"/>
    </source>
</evidence>
<dbReference type="NCBIfam" id="TIGR02999">
    <property type="entry name" value="Sig-70_X6"/>
    <property type="match status" value="1"/>
</dbReference>
<feature type="domain" description="RNA polymerase sigma-70 ECF-like HTH" evidence="4">
    <location>
        <begin position="21"/>
        <end position="186"/>
    </location>
</feature>
<dbReference type="AlphaFoldDB" id="A0A5N0TJG3"/>
<evidence type="ECO:0000313" key="5">
    <source>
        <dbReference type="EMBL" id="KAA9134036.1"/>
    </source>
</evidence>
<name>A0A5N0TJG3_9GAMM</name>
<dbReference type="PANTHER" id="PTHR43133:SF39">
    <property type="entry name" value="SIMILAR TO RNA POLYMERASE SIGMA-E FACTOR"/>
    <property type="match status" value="1"/>
</dbReference>
<dbReference type="RefSeq" id="WP_150862386.1">
    <property type="nucleotide sequence ID" value="NZ_VYXP01000001.1"/>
</dbReference>
<keyword evidence="6" id="KW-1185">Reference proteome</keyword>
<dbReference type="InterPro" id="IPR014284">
    <property type="entry name" value="RNA_pol_sigma-70_dom"/>
</dbReference>
<dbReference type="PANTHER" id="PTHR43133">
    <property type="entry name" value="RNA POLYMERASE ECF-TYPE SIGMA FACTO"/>
    <property type="match status" value="1"/>
</dbReference>
<reference evidence="5 6" key="1">
    <citation type="submission" date="2019-09" db="EMBL/GenBank/DDBJ databases">
        <title>Wenzhouxiangella sp. Genome sequencing and assembly.</title>
        <authorList>
            <person name="Zhang R."/>
        </authorList>
    </citation>
    <scope>NUCLEOTIDE SEQUENCE [LARGE SCALE GENOMIC DNA]</scope>
    <source>
        <strain evidence="5 6">W260</strain>
    </source>
</reference>
<dbReference type="InterPro" id="IPR053812">
    <property type="entry name" value="HTH_Sigma70_ECF-like"/>
</dbReference>
<dbReference type="NCBIfam" id="TIGR02937">
    <property type="entry name" value="sigma70-ECF"/>
    <property type="match status" value="1"/>
</dbReference>
<dbReference type="Gene3D" id="1.10.10.10">
    <property type="entry name" value="Winged helix-like DNA-binding domain superfamily/Winged helix DNA-binding domain"/>
    <property type="match status" value="1"/>
</dbReference>
<dbReference type="Pfam" id="PF07638">
    <property type="entry name" value="Sigma70_ECF"/>
    <property type="match status" value="1"/>
</dbReference>
<dbReference type="SUPFAM" id="SSF88659">
    <property type="entry name" value="Sigma3 and sigma4 domains of RNA polymerase sigma factors"/>
    <property type="match status" value="1"/>
</dbReference>
<keyword evidence="3" id="KW-0804">Transcription</keyword>
<keyword evidence="2" id="KW-0731">Sigma factor</keyword>
<evidence type="ECO:0000259" key="4">
    <source>
        <dbReference type="Pfam" id="PF07638"/>
    </source>
</evidence>
<proteinExistence type="predicted"/>
<comment type="caution">
    <text evidence="5">The sequence shown here is derived from an EMBL/GenBank/DDBJ whole genome shotgun (WGS) entry which is preliminary data.</text>
</comment>
<dbReference type="InterPro" id="IPR039425">
    <property type="entry name" value="RNA_pol_sigma-70-like"/>
</dbReference>
<dbReference type="GO" id="GO:0016987">
    <property type="term" value="F:sigma factor activity"/>
    <property type="evidence" value="ECO:0007669"/>
    <property type="project" value="UniProtKB-KW"/>
</dbReference>
<keyword evidence="1" id="KW-0805">Transcription regulation</keyword>
<dbReference type="EMBL" id="VYXP01000001">
    <property type="protein sequence ID" value="KAA9134036.1"/>
    <property type="molecule type" value="Genomic_DNA"/>
</dbReference>
<evidence type="ECO:0000313" key="6">
    <source>
        <dbReference type="Proteomes" id="UP000325372"/>
    </source>
</evidence>
<evidence type="ECO:0000256" key="2">
    <source>
        <dbReference type="ARBA" id="ARBA00023082"/>
    </source>
</evidence>
<dbReference type="InterPro" id="IPR036388">
    <property type="entry name" value="WH-like_DNA-bd_sf"/>
</dbReference>